<dbReference type="EMBL" id="JACJTA010000126">
    <property type="protein sequence ID" value="MBD2609070.1"/>
    <property type="molecule type" value="Genomic_DNA"/>
</dbReference>
<evidence type="ECO:0000313" key="2">
    <source>
        <dbReference type="Proteomes" id="UP000660380"/>
    </source>
</evidence>
<organism evidence="1 2">
    <name type="scientific">Scytonema hofmannii FACHB-248</name>
    <dbReference type="NCBI Taxonomy" id="1842502"/>
    <lineage>
        <taxon>Bacteria</taxon>
        <taxon>Bacillati</taxon>
        <taxon>Cyanobacteriota</taxon>
        <taxon>Cyanophyceae</taxon>
        <taxon>Nostocales</taxon>
        <taxon>Scytonemataceae</taxon>
        <taxon>Scytonema</taxon>
    </lineage>
</organism>
<comment type="caution">
    <text evidence="1">The sequence shown here is derived from an EMBL/GenBank/DDBJ whole genome shotgun (WGS) entry which is preliminary data.</text>
</comment>
<keyword evidence="2" id="KW-1185">Reference proteome</keyword>
<name>A0ABR8H1G3_9CYAN</name>
<evidence type="ECO:0000313" key="1">
    <source>
        <dbReference type="EMBL" id="MBD2609070.1"/>
    </source>
</evidence>
<accession>A0ABR8H1G3</accession>
<protein>
    <submittedName>
        <fullName evidence="1">Uncharacterized protein</fullName>
    </submittedName>
</protein>
<sequence>MYKQAGKTSPLLLATLKSFPLLGKERDVRNGQGEVFHSFLGNSMTCVYTVVLETWGYTDEAYLRWLTRAIARLFLISV</sequence>
<dbReference type="Proteomes" id="UP000660380">
    <property type="component" value="Unassembled WGS sequence"/>
</dbReference>
<gene>
    <name evidence="1" type="ORF">H6G81_32280</name>
</gene>
<reference evidence="1 2" key="1">
    <citation type="journal article" date="2020" name="ISME J.">
        <title>Comparative genomics reveals insights into cyanobacterial evolution and habitat adaptation.</title>
        <authorList>
            <person name="Chen M.Y."/>
            <person name="Teng W.K."/>
            <person name="Zhao L."/>
            <person name="Hu C.X."/>
            <person name="Zhou Y.K."/>
            <person name="Han B.P."/>
            <person name="Song L.R."/>
            <person name="Shu W.S."/>
        </authorList>
    </citation>
    <scope>NUCLEOTIDE SEQUENCE [LARGE SCALE GENOMIC DNA]</scope>
    <source>
        <strain evidence="1 2">FACHB-248</strain>
    </source>
</reference>
<proteinExistence type="predicted"/>